<dbReference type="GO" id="GO:0034475">
    <property type="term" value="P:U4 snRNA 3'-end processing"/>
    <property type="evidence" value="ECO:0007669"/>
    <property type="project" value="TreeGrafter"/>
</dbReference>
<comment type="subcellular location">
    <subcellularLocation>
        <location evidence="1">Nucleus</location>
    </subcellularLocation>
</comment>
<feature type="region of interest" description="Disordered" evidence="7">
    <location>
        <begin position="28"/>
        <end position="56"/>
    </location>
</feature>
<dbReference type="GO" id="GO:0003723">
    <property type="term" value="F:RNA binding"/>
    <property type="evidence" value="ECO:0007669"/>
    <property type="project" value="UniProtKB-KW"/>
</dbReference>
<evidence type="ECO:0000256" key="1">
    <source>
        <dbReference type="ARBA" id="ARBA00004123"/>
    </source>
</evidence>
<dbReference type="GO" id="GO:0000467">
    <property type="term" value="P:exonucleolytic trimming to generate mature 3'-end of 5.8S rRNA from tricistronic rRNA transcript (SSU-rRNA, 5.8S rRNA, LSU-rRNA)"/>
    <property type="evidence" value="ECO:0007669"/>
    <property type="project" value="TreeGrafter"/>
</dbReference>
<dbReference type="Pfam" id="PF21266">
    <property type="entry name" value="S1_RRP4"/>
    <property type="match status" value="1"/>
</dbReference>
<comment type="caution">
    <text evidence="11">The sequence shown here is derived from an EMBL/GenBank/DDBJ whole genome shotgun (WGS) entry which is preliminary data.</text>
</comment>
<feature type="compositionally biased region" description="Acidic residues" evidence="7">
    <location>
        <begin position="29"/>
        <end position="38"/>
    </location>
</feature>
<name>A0A2V1B139_9ASCO</name>
<dbReference type="Gene3D" id="2.40.50.140">
    <property type="entry name" value="Nucleic acid-binding proteins"/>
    <property type="match status" value="1"/>
</dbReference>
<feature type="domain" description="RRP4 S1" evidence="10">
    <location>
        <begin position="103"/>
        <end position="174"/>
    </location>
</feature>
<dbReference type="GO" id="GO:0071038">
    <property type="term" value="P:TRAMP-dependent tRNA surveillance pathway"/>
    <property type="evidence" value="ECO:0007669"/>
    <property type="project" value="TreeGrafter"/>
</dbReference>
<dbReference type="InterPro" id="IPR036612">
    <property type="entry name" value="KH_dom_type_1_sf"/>
</dbReference>
<evidence type="ECO:0000256" key="7">
    <source>
        <dbReference type="SAM" id="MobiDB-lite"/>
    </source>
</evidence>
<dbReference type="AlphaFoldDB" id="A0A2V1B139"/>
<dbReference type="GO" id="GO:0071028">
    <property type="term" value="P:nuclear mRNA surveillance"/>
    <property type="evidence" value="ECO:0007669"/>
    <property type="project" value="UniProtKB-ARBA"/>
</dbReference>
<dbReference type="GO" id="GO:0000176">
    <property type="term" value="C:nuclear exosome (RNase complex)"/>
    <property type="evidence" value="ECO:0007669"/>
    <property type="project" value="UniProtKB-ARBA"/>
</dbReference>
<reference evidence="11 12" key="1">
    <citation type="submission" date="2017-12" db="EMBL/GenBank/DDBJ databases">
        <title>Genome Sequence of a Multidrug-Resistant Candida haemulonii Isolate from a Patient with Chronic Leg Ulcers in Israel.</title>
        <authorList>
            <person name="Chow N.A."/>
            <person name="Gade L."/>
            <person name="Batra D."/>
            <person name="Rowe L.A."/>
            <person name="Ben-Ami R."/>
            <person name="Loparev V.N."/>
            <person name="Litvintseva A.P."/>
        </authorList>
    </citation>
    <scope>NUCLEOTIDE SEQUENCE [LARGE SCALE GENOMIC DNA]</scope>
    <source>
        <strain evidence="11 12">B11899</strain>
    </source>
</reference>
<evidence type="ECO:0000256" key="5">
    <source>
        <dbReference type="ARBA" id="ARBA00022884"/>
    </source>
</evidence>
<dbReference type="GO" id="GO:0071051">
    <property type="term" value="P:poly(A)-dependent snoRNA 3'-end processing"/>
    <property type="evidence" value="ECO:0007669"/>
    <property type="project" value="TreeGrafter"/>
</dbReference>
<dbReference type="EMBL" id="PKFO01000011">
    <property type="protein sequence ID" value="PVH23659.1"/>
    <property type="molecule type" value="Genomic_DNA"/>
</dbReference>
<evidence type="ECO:0000259" key="10">
    <source>
        <dbReference type="Pfam" id="PF21266"/>
    </source>
</evidence>
<dbReference type="PANTHER" id="PTHR21321">
    <property type="entry name" value="PNAS-3 RELATED"/>
    <property type="match status" value="1"/>
</dbReference>
<keyword evidence="12" id="KW-1185">Reference proteome</keyword>
<keyword evidence="5" id="KW-0694">RNA-binding</keyword>
<dbReference type="InterPro" id="IPR048565">
    <property type="entry name" value="S1_RRP4"/>
</dbReference>
<dbReference type="STRING" id="45357.A0A2V1B139"/>
<dbReference type="InterPro" id="IPR025721">
    <property type="entry name" value="Exosome_cplx_N_dom"/>
</dbReference>
<comment type="similarity">
    <text evidence="2">Belongs to the RRP4 family.</text>
</comment>
<dbReference type="Proteomes" id="UP000244309">
    <property type="component" value="Unassembled WGS sequence"/>
</dbReference>
<dbReference type="Gene3D" id="2.40.50.100">
    <property type="match status" value="1"/>
</dbReference>
<evidence type="ECO:0000313" key="11">
    <source>
        <dbReference type="EMBL" id="PVH23659.1"/>
    </source>
</evidence>
<dbReference type="VEuPathDB" id="FungiDB:CXQ85_003950"/>
<evidence type="ECO:0000259" key="9">
    <source>
        <dbReference type="Pfam" id="PF15985"/>
    </source>
</evidence>
<dbReference type="GO" id="GO:0000177">
    <property type="term" value="C:cytoplasmic exosome (RNase complex)"/>
    <property type="evidence" value="ECO:0007669"/>
    <property type="project" value="TreeGrafter"/>
</dbReference>
<dbReference type="SUPFAM" id="SSF110324">
    <property type="entry name" value="Ribosomal L27 protein-like"/>
    <property type="match status" value="1"/>
</dbReference>
<dbReference type="InterPro" id="IPR004088">
    <property type="entry name" value="KH_dom_type_1"/>
</dbReference>
<dbReference type="SUPFAM" id="SSF50249">
    <property type="entry name" value="Nucleic acid-binding proteins"/>
    <property type="match status" value="1"/>
</dbReference>
<feature type="domain" description="K Homology" evidence="9">
    <location>
        <begin position="197"/>
        <end position="237"/>
    </location>
</feature>
<dbReference type="Pfam" id="PF15985">
    <property type="entry name" value="KH_6"/>
    <property type="match status" value="1"/>
</dbReference>
<dbReference type="SUPFAM" id="SSF54791">
    <property type="entry name" value="Eukaryotic type KH-domain (KH-domain type I)"/>
    <property type="match status" value="1"/>
</dbReference>
<dbReference type="PANTHER" id="PTHR21321:SF4">
    <property type="entry name" value="EXOSOME COMPLEX COMPONENT RRP4"/>
    <property type="match status" value="1"/>
</dbReference>
<dbReference type="CDD" id="cd05789">
    <property type="entry name" value="S1_Rrp4"/>
    <property type="match status" value="1"/>
</dbReference>
<evidence type="ECO:0000256" key="2">
    <source>
        <dbReference type="ARBA" id="ARBA00009155"/>
    </source>
</evidence>
<keyword evidence="6" id="KW-0539">Nucleus</keyword>
<evidence type="ECO:0000256" key="4">
    <source>
        <dbReference type="ARBA" id="ARBA00022835"/>
    </source>
</evidence>
<feature type="compositionally biased region" description="Basic and acidic residues" evidence="7">
    <location>
        <begin position="39"/>
        <end position="50"/>
    </location>
</feature>
<dbReference type="InterPro" id="IPR026699">
    <property type="entry name" value="Exosome_RNA_bind1/RRP40/RRP4"/>
</dbReference>
<feature type="domain" description="Exosome complex component N-terminal" evidence="8">
    <location>
        <begin position="54"/>
        <end position="91"/>
    </location>
</feature>
<dbReference type="Pfam" id="PF14382">
    <property type="entry name" value="ECR1_N"/>
    <property type="match status" value="1"/>
</dbReference>
<dbReference type="GeneID" id="37009280"/>
<dbReference type="RefSeq" id="XP_025344599.1">
    <property type="nucleotide sequence ID" value="XM_025487583.1"/>
</dbReference>
<evidence type="ECO:0000313" key="12">
    <source>
        <dbReference type="Proteomes" id="UP000244309"/>
    </source>
</evidence>
<gene>
    <name evidence="11" type="ORF">CXQ85_003950</name>
</gene>
<dbReference type="InterPro" id="IPR012340">
    <property type="entry name" value="NA-bd_OB-fold"/>
</dbReference>
<organism evidence="11 12">
    <name type="scientific">Candidozyma haemuli</name>
    <dbReference type="NCBI Taxonomy" id="45357"/>
    <lineage>
        <taxon>Eukaryota</taxon>
        <taxon>Fungi</taxon>
        <taxon>Dikarya</taxon>
        <taxon>Ascomycota</taxon>
        <taxon>Saccharomycotina</taxon>
        <taxon>Pichiomycetes</taxon>
        <taxon>Metschnikowiaceae</taxon>
        <taxon>Candidozyma</taxon>
    </lineage>
</organism>
<evidence type="ECO:0000259" key="8">
    <source>
        <dbReference type="Pfam" id="PF14382"/>
    </source>
</evidence>
<dbReference type="OrthoDB" id="1650at2759"/>
<dbReference type="GO" id="GO:0071034">
    <property type="term" value="P:CUT catabolic process"/>
    <property type="evidence" value="ECO:0007669"/>
    <property type="project" value="TreeGrafter"/>
</dbReference>
<dbReference type="GO" id="GO:0071035">
    <property type="term" value="P:nuclear polyadenylation-dependent rRNA catabolic process"/>
    <property type="evidence" value="ECO:0007669"/>
    <property type="project" value="TreeGrafter"/>
</dbReference>
<dbReference type="CDD" id="cd22525">
    <property type="entry name" value="KH-I_Rrp4_eukar"/>
    <property type="match status" value="1"/>
</dbReference>
<accession>A0A2V1B139</accession>
<proteinExistence type="inferred from homology"/>
<sequence length="346" mass="38452">MSEPVISIYRPVRNSTAIDSHDDVHMDSEVESDQDGLDGIDKPDMRKDSSRSSVVTPGELITDDPVWMKGHGVYFLDNMTYSAVAGNISRVNRLLSVTPLRGRYEPETGDHVIGRITEVGQKRWKVNIGAKQDAVLMLGSVNLPGGILRRKSESDELQMRNFLKEGDLLNAEVQTIFNNGMASLHTRSLKYGKLRNGVFLSVPSSLIIKQKNHSFDMPGNVSAVIGMNGFIWLSKTQSESVKSKSFAGALPGESKLAITRLEESSSWEIYSDKNDPTIDENIRNNIIRYYNVLKALASCELGITEPRIRMGYEGSMMYSEPGAIIAAESQRSICEDIINNERMRGT</sequence>
<dbReference type="FunFam" id="2.40.50.100:FF:000063">
    <property type="entry name" value="Exosome complex component RRP4"/>
    <property type="match status" value="1"/>
</dbReference>
<dbReference type="FunFam" id="2.40.50.140:FF:000038">
    <property type="entry name" value="Exosome complex component RRP4"/>
    <property type="match status" value="1"/>
</dbReference>
<protein>
    <submittedName>
        <fullName evidence="11">Uncharacterized protein</fullName>
    </submittedName>
</protein>
<keyword evidence="3" id="KW-0698">rRNA processing</keyword>
<evidence type="ECO:0000256" key="6">
    <source>
        <dbReference type="ARBA" id="ARBA00023242"/>
    </source>
</evidence>
<keyword evidence="4" id="KW-0271">Exosome</keyword>
<evidence type="ECO:0000256" key="3">
    <source>
        <dbReference type="ARBA" id="ARBA00022552"/>
    </source>
</evidence>